<dbReference type="STRING" id="1121448.DGI_2329"/>
<evidence type="ECO:0000256" key="1">
    <source>
        <dbReference type="ARBA" id="ARBA00022801"/>
    </source>
</evidence>
<dbReference type="Proteomes" id="UP000016587">
    <property type="component" value="Chromosome"/>
</dbReference>
<keyword evidence="1" id="KW-0378">Hydrolase</keyword>
<dbReference type="GO" id="GO:0047632">
    <property type="term" value="F:agmatine deiminase activity"/>
    <property type="evidence" value="ECO:0007669"/>
    <property type="project" value="TreeGrafter"/>
</dbReference>
<dbReference type="GO" id="GO:0004668">
    <property type="term" value="F:protein-arginine deiminase activity"/>
    <property type="evidence" value="ECO:0007669"/>
    <property type="project" value="InterPro"/>
</dbReference>
<dbReference type="PANTHER" id="PTHR31377">
    <property type="entry name" value="AGMATINE DEIMINASE-RELATED"/>
    <property type="match status" value="1"/>
</dbReference>
<dbReference type="PANTHER" id="PTHR31377:SF0">
    <property type="entry name" value="AGMATINE DEIMINASE-RELATED"/>
    <property type="match status" value="1"/>
</dbReference>
<evidence type="ECO:0000313" key="3">
    <source>
        <dbReference type="Proteomes" id="UP000016587"/>
    </source>
</evidence>
<reference evidence="3" key="2">
    <citation type="submission" date="2013-07" db="EMBL/GenBank/DDBJ databases">
        <authorList>
            <person name="Morais-Silva F.O."/>
            <person name="Rezende A.M."/>
            <person name="Pimentel C."/>
            <person name="Resende D.M."/>
            <person name="Santos C.I."/>
            <person name="Clemente C."/>
            <person name="de Oliveira L.M."/>
            <person name="da Silva S.M."/>
            <person name="Costa D.A."/>
            <person name="Varela-Raposo A."/>
            <person name="Horacio E.C.A."/>
            <person name="Matos M."/>
            <person name="Flores O."/>
            <person name="Ruiz J.C."/>
            <person name="Rodrigues-Pousada C."/>
        </authorList>
    </citation>
    <scope>NUCLEOTIDE SEQUENCE [LARGE SCALE GENOMIC DNA]</scope>
    <source>
        <strain evidence="3">ATCC 19364 / DSM 1382 / NCIMB 9332 / VKM B-1759</strain>
    </source>
</reference>
<dbReference type="AlphaFoldDB" id="T2GDX3"/>
<name>T2GDX3_MEGG1</name>
<organism evidence="2 3">
    <name type="scientific">Megalodesulfovibrio gigas (strain ATCC 19364 / DSM 1382 / NCIMB 9332 / VKM B-1759)</name>
    <name type="common">Desulfovibrio gigas</name>
    <dbReference type="NCBI Taxonomy" id="1121448"/>
    <lineage>
        <taxon>Bacteria</taxon>
        <taxon>Pseudomonadati</taxon>
        <taxon>Thermodesulfobacteriota</taxon>
        <taxon>Desulfovibrionia</taxon>
        <taxon>Desulfovibrionales</taxon>
        <taxon>Desulfovibrionaceae</taxon>
        <taxon>Megalodesulfovibrio</taxon>
    </lineage>
</organism>
<reference evidence="2 3" key="1">
    <citation type="journal article" date="2013" name="J. Bacteriol.">
        <title>Roles of HynAB and Ech, the only two hydrogenases found in the model sulfate reducer Desulfovibrio gigas.</title>
        <authorList>
            <person name="Morais-Silva F.O."/>
            <person name="Santos C.I."/>
            <person name="Rodrigues R."/>
            <person name="Pereira I.A."/>
            <person name="Rodrigues-Pousada C."/>
        </authorList>
    </citation>
    <scope>NUCLEOTIDE SEQUENCE [LARGE SCALE GENOMIC DNA]</scope>
    <source>
        <strain evidence="3">ATCC 19364 / DSM 1382 / NCIMB 9332 / VKM B-1759</strain>
    </source>
</reference>
<evidence type="ECO:0000313" key="2">
    <source>
        <dbReference type="EMBL" id="AGW14082.1"/>
    </source>
</evidence>
<keyword evidence="3" id="KW-1185">Reference proteome</keyword>
<dbReference type="EMBL" id="CP006585">
    <property type="protein sequence ID" value="AGW14082.1"/>
    <property type="molecule type" value="Genomic_DNA"/>
</dbReference>
<proteinExistence type="predicted"/>
<dbReference type="RefSeq" id="WP_021761042.1">
    <property type="nucleotide sequence ID" value="NC_022444.1"/>
</dbReference>
<sequence>MPQAGCMPAEFDPLDALWMTWPHNAADYSPKAACIPWVYAEMLRVLAGRERVRLIVQGPEQEHKVRALLASVDVDVATSLDDAAGTPWLEFFHLPTDRAWARDYLPTFARQEDGSLAAVHFRFTGWALYPNHLRDIQVPPALAQARGWPLIPAIWNGQHVALEGGGIDSNGRGVLLTTEECYLDPAVQVRNPGFTRQDYEGLFRQYLGIEKTIWLGHGIAGDDTHGHVDDLCRFVSPDTVVLAQESNPADVNYRPLAENMERLQGETLPGGAPLRVVPLPMPDPLVYKGRRLPASYANFAILNRTILVPTFNSPKDRTALGILAELFPDRQVAGVHAGDLILGYGAIHCLSHEEPSRSL</sequence>
<dbReference type="InterPro" id="IPR007466">
    <property type="entry name" value="Peptidyl-Arg-deiminase_porph"/>
</dbReference>
<dbReference type="eggNOG" id="COG2957">
    <property type="taxonomic scope" value="Bacteria"/>
</dbReference>
<dbReference type="PATRIC" id="fig|1121448.10.peg.2282"/>
<protein>
    <submittedName>
        <fullName evidence="2">Putative agmatine deiminase</fullName>
    </submittedName>
</protein>
<dbReference type="Pfam" id="PF04371">
    <property type="entry name" value="PAD_porph"/>
    <property type="match status" value="1"/>
</dbReference>
<dbReference type="KEGG" id="dgg:DGI_2329"/>
<dbReference type="HOGENOM" id="CLU_037682_0_0_7"/>
<gene>
    <name evidence="2" type="primary">aquA</name>
    <name evidence="2" type="ORF">DGI_2329</name>
</gene>
<dbReference type="Gene3D" id="3.75.10.10">
    <property type="entry name" value="L-arginine/glycine Amidinotransferase, Chain A"/>
    <property type="match status" value="1"/>
</dbReference>
<dbReference type="OrthoDB" id="9808013at2"/>
<accession>T2GDX3</accession>
<dbReference type="GO" id="GO:0009446">
    <property type="term" value="P:putrescine biosynthetic process"/>
    <property type="evidence" value="ECO:0007669"/>
    <property type="project" value="InterPro"/>
</dbReference>
<dbReference type="SUPFAM" id="SSF55909">
    <property type="entry name" value="Pentein"/>
    <property type="match status" value="1"/>
</dbReference>